<dbReference type="InterPro" id="IPR019887">
    <property type="entry name" value="Tscrpt_reg_AsnC/Lrp_C"/>
</dbReference>
<keyword evidence="6" id="KW-1185">Reference proteome</keyword>
<dbReference type="SUPFAM" id="SSF54909">
    <property type="entry name" value="Dimeric alpha+beta barrel"/>
    <property type="match status" value="1"/>
</dbReference>
<evidence type="ECO:0000313" key="5">
    <source>
        <dbReference type="EMBL" id="MFC5888551.1"/>
    </source>
</evidence>
<keyword evidence="1" id="KW-0805">Transcription regulation</keyword>
<evidence type="ECO:0000256" key="3">
    <source>
        <dbReference type="ARBA" id="ARBA00023163"/>
    </source>
</evidence>
<dbReference type="InterPro" id="IPR019888">
    <property type="entry name" value="Tscrpt_reg_AsnC-like"/>
</dbReference>
<dbReference type="InterPro" id="IPR000485">
    <property type="entry name" value="AsnC-type_HTH_dom"/>
</dbReference>
<dbReference type="Gene3D" id="1.10.10.10">
    <property type="entry name" value="Winged helix-like DNA-binding domain superfamily/Winged helix DNA-binding domain"/>
    <property type="match status" value="2"/>
</dbReference>
<evidence type="ECO:0000256" key="2">
    <source>
        <dbReference type="ARBA" id="ARBA00023125"/>
    </source>
</evidence>
<dbReference type="InterPro" id="IPR011008">
    <property type="entry name" value="Dimeric_a/b-barrel"/>
</dbReference>
<evidence type="ECO:0000256" key="1">
    <source>
        <dbReference type="ARBA" id="ARBA00023015"/>
    </source>
</evidence>
<accession>A0ABW1F310</accession>
<protein>
    <submittedName>
        <fullName evidence="5">AsnC family transcriptional regulator</fullName>
    </submittedName>
</protein>
<dbReference type="EMBL" id="JBHSOD010000041">
    <property type="protein sequence ID" value="MFC5888551.1"/>
    <property type="molecule type" value="Genomic_DNA"/>
</dbReference>
<proteinExistence type="predicted"/>
<dbReference type="SMART" id="SM00344">
    <property type="entry name" value="HTH_ASNC"/>
    <property type="match status" value="2"/>
</dbReference>
<dbReference type="Proteomes" id="UP001596067">
    <property type="component" value="Unassembled WGS sequence"/>
</dbReference>
<dbReference type="InterPro" id="IPR036390">
    <property type="entry name" value="WH_DNA-bd_sf"/>
</dbReference>
<dbReference type="Gene3D" id="3.30.70.920">
    <property type="match status" value="1"/>
</dbReference>
<dbReference type="Pfam" id="PF13404">
    <property type="entry name" value="HTH_AsnC-type"/>
    <property type="match status" value="2"/>
</dbReference>
<keyword evidence="2" id="KW-0238">DNA-binding</keyword>
<dbReference type="PRINTS" id="PR00033">
    <property type="entry name" value="HTHASNC"/>
</dbReference>
<dbReference type="PANTHER" id="PTHR30154">
    <property type="entry name" value="LEUCINE-RESPONSIVE REGULATORY PROTEIN"/>
    <property type="match status" value="1"/>
</dbReference>
<comment type="caution">
    <text evidence="5">The sequence shown here is derived from an EMBL/GenBank/DDBJ whole genome shotgun (WGS) entry which is preliminary data.</text>
</comment>
<keyword evidence="3" id="KW-0804">Transcription</keyword>
<dbReference type="PANTHER" id="PTHR30154:SF34">
    <property type="entry name" value="TRANSCRIPTIONAL REGULATOR AZLB"/>
    <property type="match status" value="1"/>
</dbReference>
<name>A0ABW1F310_9ACTN</name>
<reference evidence="6" key="1">
    <citation type="journal article" date="2019" name="Int. J. Syst. Evol. Microbiol.">
        <title>The Global Catalogue of Microorganisms (GCM) 10K type strain sequencing project: providing services to taxonomists for standard genome sequencing and annotation.</title>
        <authorList>
            <consortium name="The Broad Institute Genomics Platform"/>
            <consortium name="The Broad Institute Genome Sequencing Center for Infectious Disease"/>
            <person name="Wu L."/>
            <person name="Ma J."/>
        </authorList>
    </citation>
    <scope>NUCLEOTIDE SEQUENCE [LARGE SCALE GENOMIC DNA]</scope>
    <source>
        <strain evidence="6">CGMCC 4.1469</strain>
    </source>
</reference>
<dbReference type="InterPro" id="IPR036388">
    <property type="entry name" value="WH-like_DNA-bd_sf"/>
</dbReference>
<dbReference type="SUPFAM" id="SSF46785">
    <property type="entry name" value="Winged helix' DNA-binding domain"/>
    <property type="match status" value="2"/>
</dbReference>
<dbReference type="RefSeq" id="WP_313763538.1">
    <property type="nucleotide sequence ID" value="NZ_BAAAVH010000113.1"/>
</dbReference>
<dbReference type="PROSITE" id="PS50956">
    <property type="entry name" value="HTH_ASNC_2"/>
    <property type="match status" value="1"/>
</dbReference>
<dbReference type="Pfam" id="PF01037">
    <property type="entry name" value="AsnC_trans_reg"/>
    <property type="match status" value="1"/>
</dbReference>
<evidence type="ECO:0000313" key="6">
    <source>
        <dbReference type="Proteomes" id="UP001596067"/>
    </source>
</evidence>
<feature type="domain" description="HTH asnC-type" evidence="4">
    <location>
        <begin position="181"/>
        <end position="241"/>
    </location>
</feature>
<sequence>MDLSAADPDTVLDLLDRRLVCALQVDGRAGTGRIAEVLGVSTRTVTRRLTRLQQSGLLRVVRMPDVEDAAVGALLLRVRVLRGKVDTIARALADRSDVPFVDVMLGGQEVGAVVLSDACSRDRLLYGQLPATAAVTETTAHAVLHAYADAGQWRAGYLDEAEAAALAPPSVPRPAAGETPLDALDRALLARLGEDARQSHAALAAAVGAPESTVRRRLDRLAEGGLLRTHTTIDPPLLGMAVDANLWLDVPPGRLAEVGTALAGHPQVHGVFATSGPANLMATVFCADHGGLYRFVTGTLGPLGITRAETVIVGRAVKRAGVVLNAAGPANAASRRGRRAAAS</sequence>
<gene>
    <name evidence="5" type="ORF">ACFP0N_26645</name>
</gene>
<organism evidence="5 6">
    <name type="scientific">Kitasatospora aburaviensis</name>
    <dbReference type="NCBI Taxonomy" id="67265"/>
    <lineage>
        <taxon>Bacteria</taxon>
        <taxon>Bacillati</taxon>
        <taxon>Actinomycetota</taxon>
        <taxon>Actinomycetes</taxon>
        <taxon>Kitasatosporales</taxon>
        <taxon>Streptomycetaceae</taxon>
        <taxon>Kitasatospora</taxon>
    </lineage>
</organism>
<evidence type="ECO:0000259" key="4">
    <source>
        <dbReference type="PROSITE" id="PS50956"/>
    </source>
</evidence>